<gene>
    <name evidence="1" type="ORF">C4S77_01965</name>
</gene>
<dbReference type="RefSeq" id="WP_105245669.1">
    <property type="nucleotide sequence ID" value="NZ_PSZM01000001.1"/>
</dbReference>
<evidence type="ECO:0000313" key="2">
    <source>
        <dbReference type="Proteomes" id="UP000238042"/>
    </source>
</evidence>
<proteinExistence type="predicted"/>
<dbReference type="Proteomes" id="UP000238042">
    <property type="component" value="Unassembled WGS sequence"/>
</dbReference>
<dbReference type="EMBL" id="PSZM01000001">
    <property type="protein sequence ID" value="PQL95583.1"/>
    <property type="molecule type" value="Genomic_DNA"/>
</dbReference>
<accession>A0A2S8AH21</accession>
<protein>
    <submittedName>
        <fullName evidence="1">Uncharacterized protein</fullName>
    </submittedName>
</protein>
<evidence type="ECO:0000313" key="1">
    <source>
        <dbReference type="EMBL" id="PQL95583.1"/>
    </source>
</evidence>
<organism evidence="1 2">
    <name type="scientific">Apibacter adventoris</name>
    <dbReference type="NCBI Taxonomy" id="1679466"/>
    <lineage>
        <taxon>Bacteria</taxon>
        <taxon>Pseudomonadati</taxon>
        <taxon>Bacteroidota</taxon>
        <taxon>Flavobacteriia</taxon>
        <taxon>Flavobacteriales</taxon>
        <taxon>Weeksellaceae</taxon>
        <taxon>Apibacter</taxon>
    </lineage>
</organism>
<keyword evidence="2" id="KW-1185">Reference proteome</keyword>
<dbReference type="Gene3D" id="2.60.200.60">
    <property type="match status" value="1"/>
</dbReference>
<comment type="caution">
    <text evidence="1">The sequence shown here is derived from an EMBL/GenBank/DDBJ whole genome shotgun (WGS) entry which is preliminary data.</text>
</comment>
<dbReference type="Pfam" id="PF05488">
    <property type="entry name" value="PAAR_motif"/>
    <property type="match status" value="1"/>
</dbReference>
<dbReference type="AlphaFoldDB" id="A0A2S8AH21"/>
<dbReference type="OrthoDB" id="9807902at2"/>
<reference evidence="1 2" key="1">
    <citation type="submission" date="2018-02" db="EMBL/GenBank/DDBJ databases">
        <title>Genome sequences of Apibacter spp., gut symbionts of Asian honey bees.</title>
        <authorList>
            <person name="Kwong W.K."/>
            <person name="Steele M.I."/>
            <person name="Moran N.A."/>
        </authorList>
    </citation>
    <scope>NUCLEOTIDE SEQUENCE [LARGE SCALE GENOMIC DNA]</scope>
    <source>
        <strain evidence="2">wkB301</strain>
    </source>
</reference>
<sequence>MGKEAARMQFDTAGHTGPIVTGSFNVFIGGMPAARKGDSFICSTHGIGAITEGSSTVLINGKSAARINDKTSCGALSLPSEVGPAPEKYNFITPVKDNKLNNDGTVNTTPDWLDAKFVTAYANQEDLTGGGNYDKINFGATLANLKGSNEWKFNGNKIGVNGGLRLYDLEGDLGYYNEDKIVGLEANAKATMVGGDMEISNEGSYGNKVAIGANGDLLTAGVNAKSVLRKGYEGKYGYQADVGAEAHVAKGEVIGENQILGIVNIKVKVSGSVGSVGVSAGGGGYVDTDDYIASVNVNGELAVLLGIGVDIEITVGDLTGKIKSFFQNLFGENEKESVSLEGVIISGCSNVIIG</sequence>
<name>A0A2S8AH21_9FLAO</name>
<dbReference type="InterPro" id="IPR008727">
    <property type="entry name" value="PAAR_motif"/>
</dbReference>